<feature type="region of interest" description="Disordered" evidence="1">
    <location>
        <begin position="96"/>
        <end position="140"/>
    </location>
</feature>
<evidence type="ECO:0000256" key="1">
    <source>
        <dbReference type="SAM" id="MobiDB-lite"/>
    </source>
</evidence>
<reference evidence="2" key="1">
    <citation type="submission" date="2019-03" db="EMBL/GenBank/DDBJ databases">
        <authorList>
            <person name="Mank J."/>
            <person name="Almeida P."/>
        </authorList>
    </citation>
    <scope>NUCLEOTIDE SEQUENCE</scope>
    <source>
        <strain evidence="2">78183</strain>
    </source>
</reference>
<organism evidence="2">
    <name type="scientific">Salix viminalis</name>
    <name type="common">Common osier</name>
    <name type="synonym">Basket willow</name>
    <dbReference type="NCBI Taxonomy" id="40686"/>
    <lineage>
        <taxon>Eukaryota</taxon>
        <taxon>Viridiplantae</taxon>
        <taxon>Streptophyta</taxon>
        <taxon>Embryophyta</taxon>
        <taxon>Tracheophyta</taxon>
        <taxon>Spermatophyta</taxon>
        <taxon>Magnoliopsida</taxon>
        <taxon>eudicotyledons</taxon>
        <taxon>Gunneridae</taxon>
        <taxon>Pentapetalae</taxon>
        <taxon>rosids</taxon>
        <taxon>fabids</taxon>
        <taxon>Malpighiales</taxon>
        <taxon>Salicaceae</taxon>
        <taxon>Saliceae</taxon>
        <taxon>Salix</taxon>
    </lineage>
</organism>
<proteinExistence type="predicted"/>
<protein>
    <submittedName>
        <fullName evidence="2">Uncharacterized protein</fullName>
    </submittedName>
</protein>
<sequence>MYQNYPKTSSSNHTNIIQPAPSSIKIIPKSHHQNHTNQIPFNHYSNLKLLFERTSQADITKTHQTIINKHIKLRNTDKILKSYLLSSLPIFNTFFNHGSSNNNNKGEDSTDSRVRCKRSEGQDTHGQEIEVSHSPELLKQ</sequence>
<gene>
    <name evidence="2" type="ORF">SVIM_LOCUS268839</name>
</gene>
<dbReference type="EMBL" id="CAADRP010001596">
    <property type="protein sequence ID" value="VFU44071.1"/>
    <property type="molecule type" value="Genomic_DNA"/>
</dbReference>
<name>A0A6N2LS97_SALVM</name>
<evidence type="ECO:0000313" key="2">
    <source>
        <dbReference type="EMBL" id="VFU44071.1"/>
    </source>
</evidence>
<dbReference type="AlphaFoldDB" id="A0A6N2LS97"/>
<feature type="compositionally biased region" description="Basic and acidic residues" evidence="1">
    <location>
        <begin position="105"/>
        <end position="140"/>
    </location>
</feature>
<accession>A0A6N2LS97</accession>